<comment type="caution">
    <text evidence="1">The sequence shown here is derived from an EMBL/GenBank/DDBJ whole genome shotgun (WGS) entry which is preliminary data.</text>
</comment>
<proteinExistence type="predicted"/>
<dbReference type="EMBL" id="RCHS01003253">
    <property type="protein sequence ID" value="RMX42874.1"/>
    <property type="molecule type" value="Genomic_DNA"/>
</dbReference>
<dbReference type="InterPro" id="IPR019141">
    <property type="entry name" value="DUF2045"/>
</dbReference>
<sequence>MRVLSRISQKVYASPNRRRMDSKGSSAEISYPNIFFILDNFEETFRDFALQENEMVCVELVAKDKTESVEGVIFLGSIRYESLKKVYDGRASVASKVARKVSMGWWKGPANVEFIKMKGPGGKGHAEMAITQHRGLEERSGLEDSENSECTFLLDIENMC</sequence>
<evidence type="ECO:0000313" key="1">
    <source>
        <dbReference type="EMBL" id="RMX42874.1"/>
    </source>
</evidence>
<dbReference type="Pfam" id="PF09741">
    <property type="entry name" value="DUF2045"/>
    <property type="match status" value="1"/>
</dbReference>
<organism evidence="1 2">
    <name type="scientific">Pocillopora damicornis</name>
    <name type="common">Cauliflower coral</name>
    <name type="synonym">Millepora damicornis</name>
    <dbReference type="NCBI Taxonomy" id="46731"/>
    <lineage>
        <taxon>Eukaryota</taxon>
        <taxon>Metazoa</taxon>
        <taxon>Cnidaria</taxon>
        <taxon>Anthozoa</taxon>
        <taxon>Hexacorallia</taxon>
        <taxon>Scleractinia</taxon>
        <taxon>Astrocoeniina</taxon>
        <taxon>Pocilloporidae</taxon>
        <taxon>Pocillopora</taxon>
    </lineage>
</organism>
<accession>A0A3M6TNR6</accession>
<keyword evidence="2" id="KW-1185">Reference proteome</keyword>
<dbReference type="STRING" id="46731.A0A3M6TNR6"/>
<dbReference type="PANTHER" id="PTHR21477">
    <property type="entry name" value="ZGC:172139"/>
    <property type="match status" value="1"/>
</dbReference>
<dbReference type="AlphaFoldDB" id="A0A3M6TNR6"/>
<dbReference type="Proteomes" id="UP000275408">
    <property type="component" value="Unassembled WGS sequence"/>
</dbReference>
<dbReference type="OrthoDB" id="1906921at2759"/>
<name>A0A3M6TNR6_POCDA</name>
<reference evidence="1 2" key="1">
    <citation type="journal article" date="2018" name="Sci. Rep.">
        <title>Comparative analysis of the Pocillopora damicornis genome highlights role of immune system in coral evolution.</title>
        <authorList>
            <person name="Cunning R."/>
            <person name="Bay R.A."/>
            <person name="Gillette P."/>
            <person name="Baker A.C."/>
            <person name="Traylor-Knowles N."/>
        </authorList>
    </citation>
    <scope>NUCLEOTIDE SEQUENCE [LARGE SCALE GENOMIC DNA]</scope>
    <source>
        <strain evidence="1">RSMAS</strain>
        <tissue evidence="1">Whole animal</tissue>
    </source>
</reference>
<evidence type="ECO:0000313" key="2">
    <source>
        <dbReference type="Proteomes" id="UP000275408"/>
    </source>
</evidence>
<dbReference type="PANTHER" id="PTHR21477:SF13">
    <property type="entry name" value="KIAA0930"/>
    <property type="match status" value="1"/>
</dbReference>
<gene>
    <name evidence="1" type="ORF">pdam_00005135</name>
</gene>
<protein>
    <submittedName>
        <fullName evidence="1">Uncharacterized protein</fullName>
    </submittedName>
</protein>